<dbReference type="Proteomes" id="UP000316394">
    <property type="component" value="Chromosome"/>
</dbReference>
<dbReference type="AlphaFoldDB" id="A0A517D495"/>
<sequence>MQTSLNLEIDYVATAKKVTKFLDKKLDRYLALSGKQRFDLKSPGMDGMPKAPTKGNASESRMLNIWLAGEVVDCVGCAMRNMTKESQQILLSRYSDNMMVYKIAQELNYSASTYTRRQEKALCEFADRFEFQVIKHGIQTEIDDLHVYKKMSI</sequence>
<organism evidence="1 2">
    <name type="scientific">Limosilactobacillus reuteri</name>
    <name type="common">Lactobacillus reuteri</name>
    <dbReference type="NCBI Taxonomy" id="1598"/>
    <lineage>
        <taxon>Bacteria</taxon>
        <taxon>Bacillati</taxon>
        <taxon>Bacillota</taxon>
        <taxon>Bacilli</taxon>
        <taxon>Lactobacillales</taxon>
        <taxon>Lactobacillaceae</taxon>
        <taxon>Limosilactobacillus</taxon>
    </lineage>
</organism>
<dbReference type="InterPro" id="IPR013324">
    <property type="entry name" value="RNA_pol_sigma_r3/r4-like"/>
</dbReference>
<gene>
    <name evidence="1" type="ORF">FOD75_03180</name>
</gene>
<name>A0A517D495_LIMRT</name>
<dbReference type="NCBIfam" id="TIGR01637">
    <property type="entry name" value="phage_arpU"/>
    <property type="match status" value="1"/>
</dbReference>
<evidence type="ECO:0000313" key="1">
    <source>
        <dbReference type="EMBL" id="QDR72162.1"/>
    </source>
</evidence>
<dbReference type="SUPFAM" id="SSF88659">
    <property type="entry name" value="Sigma3 and sigma4 domains of RNA polymerase sigma factors"/>
    <property type="match status" value="1"/>
</dbReference>
<dbReference type="EMBL" id="CP041676">
    <property type="protein sequence ID" value="QDR72162.1"/>
    <property type="molecule type" value="Genomic_DNA"/>
</dbReference>
<accession>A0A517D495</accession>
<dbReference type="InterPro" id="IPR006524">
    <property type="entry name" value="ArpU-like"/>
</dbReference>
<evidence type="ECO:0000313" key="2">
    <source>
        <dbReference type="Proteomes" id="UP000316394"/>
    </source>
</evidence>
<protein>
    <submittedName>
        <fullName evidence="1">ArpU family transcriptional regulator</fullName>
    </submittedName>
</protein>
<proteinExistence type="predicted"/>
<reference evidence="1 2" key="1">
    <citation type="submission" date="2019-07" db="EMBL/GenBank/DDBJ databases">
        <title>Gastrointestinal microbiota of Peromyscus leucopus, the white-footed mouse.</title>
        <authorList>
            <person name="Milovic A."/>
            <person name="Bassam K."/>
            <person name="Barbour A.G."/>
        </authorList>
    </citation>
    <scope>NUCLEOTIDE SEQUENCE [LARGE SCALE GENOMIC DNA]</scope>
    <source>
        <strain evidence="1 2">LL7</strain>
    </source>
</reference>
<dbReference type="RefSeq" id="WP_144226713.1">
    <property type="nucleotide sequence ID" value="NZ_CP041676.1"/>
</dbReference>